<protein>
    <submittedName>
        <fullName evidence="1">Uncharacterized protein</fullName>
    </submittedName>
</protein>
<reference evidence="1 2" key="1">
    <citation type="submission" date="2020-04" db="EMBL/GenBank/DDBJ databases">
        <title>MicrobeNet Type strains.</title>
        <authorList>
            <person name="Nicholson A.C."/>
        </authorList>
    </citation>
    <scope>NUCLEOTIDE SEQUENCE [LARGE SCALE GENOMIC DNA]</scope>
    <source>
        <strain evidence="1 2">ATCC 23612</strain>
    </source>
</reference>
<proteinExistence type="predicted"/>
<comment type="caution">
    <text evidence="1">The sequence shown here is derived from an EMBL/GenBank/DDBJ whole genome shotgun (WGS) entry which is preliminary data.</text>
</comment>
<dbReference type="AlphaFoldDB" id="A0A7X6M9P7"/>
<accession>A0A7X6M9P7</accession>
<evidence type="ECO:0000313" key="1">
    <source>
        <dbReference type="EMBL" id="NKY96559.1"/>
    </source>
</evidence>
<evidence type="ECO:0000313" key="2">
    <source>
        <dbReference type="Proteomes" id="UP000553209"/>
    </source>
</evidence>
<dbReference type="RefSeq" id="WP_061079998.1">
    <property type="nucleotide sequence ID" value="NZ_JAAXPG010000002.1"/>
</dbReference>
<name>A0A7X6M9P7_9ACTN</name>
<gene>
    <name evidence="1" type="ORF">HGB44_02565</name>
</gene>
<keyword evidence="2" id="KW-1185">Reference proteome</keyword>
<sequence>MTVDPLTLFPEFYTNLTIQTLAPVRRWTVSGRLGDDPDSGHKAPIDVRHFLEGCRPGCQHDGPLRGAFALDSTCLMSLGELVAALPNAANHAYYLQSHSDGVVVVDVEPDCPPDLAADLLRLPGVLWAETSMSGRGYHLVMPRPKNLHDFPHAAHKRVLRQRNGWFEILLDHWITFTRRSVAAGLEDDRPPTRFASLEDLYADLAENARAGAAGSAGEIVTDEDMPDIPGAHDIVAAAVVGSKDRRKDLSDFDHDRSRWEFSVLGTLYAEQVQAMNLHAGMRQTSYSASDQAWLLYAAAIEVLPKRAKHTETRNGRPYLLDRAASLVADRLARAQERPIGTA</sequence>
<organism evidence="1 2">
    <name type="scientific">Nocardiopsis alborubida</name>
    <dbReference type="NCBI Taxonomy" id="146802"/>
    <lineage>
        <taxon>Bacteria</taxon>
        <taxon>Bacillati</taxon>
        <taxon>Actinomycetota</taxon>
        <taxon>Actinomycetes</taxon>
        <taxon>Streptosporangiales</taxon>
        <taxon>Nocardiopsidaceae</taxon>
        <taxon>Nocardiopsis</taxon>
    </lineage>
</organism>
<dbReference type="EMBL" id="JAAXPG010000002">
    <property type="protein sequence ID" value="NKY96559.1"/>
    <property type="molecule type" value="Genomic_DNA"/>
</dbReference>
<dbReference type="Proteomes" id="UP000553209">
    <property type="component" value="Unassembled WGS sequence"/>
</dbReference>